<dbReference type="KEGG" id="dwu:DVJ83_15485"/>
<geneLocation type="plasmid" evidence="4">
    <name>pdrdi</name>
</geneLocation>
<name>A0A345ILJ9_9DEIO</name>
<feature type="domain" description="GmrSD restriction endonucleases N-terminal" evidence="1">
    <location>
        <begin position="9"/>
        <end position="246"/>
    </location>
</feature>
<dbReference type="PANTHER" id="PTHR35149:SF1">
    <property type="entry name" value="DUF5655 DOMAIN-CONTAINING PROTEIN"/>
    <property type="match status" value="1"/>
</dbReference>
<dbReference type="RefSeq" id="WP_114673230.1">
    <property type="nucleotide sequence ID" value="NZ_CP031163.1"/>
</dbReference>
<evidence type="ECO:0000313" key="3">
    <source>
        <dbReference type="EMBL" id="AXH00572.1"/>
    </source>
</evidence>
<evidence type="ECO:0000313" key="4">
    <source>
        <dbReference type="Proteomes" id="UP000253744"/>
    </source>
</evidence>
<dbReference type="EMBL" id="CP031163">
    <property type="protein sequence ID" value="AXH00572.1"/>
    <property type="molecule type" value="Genomic_DNA"/>
</dbReference>
<accession>A0A345ILJ9</accession>
<dbReference type="Proteomes" id="UP000253744">
    <property type="component" value="Plasmid pDrdI"/>
</dbReference>
<dbReference type="InterPro" id="IPR011089">
    <property type="entry name" value="GmrSD_C"/>
</dbReference>
<sequence>MRPDKRGVLELFERPQRYVIPLYQRRYVWTEEKQWEPLWNDIRRRAEAELENRGRVKPHFLGAIVLANIRTFGRELQAFDVIDGQQRLTTFQLFLAAFRDVAKEMGIDSLERELARVTINDGVLQHEAEKYKVWPTRFDQSGFQRVLDHEEGDPIEQEVSEAHQAFRFVPNTMAAYAYFCQALRTWLKEGEVPAERAESLFTSLRRYLQVVTIELEEDDDPQVIFETLNARGEPLQPADLVRNHIFSDAARRQENVNQLFERYWSQFDEDGSLWRTEEARGRVIRPQLAWFLTAFLTVKLEEDITDGVIFDAFKRWWTSRGADATAESGLKELVRYAHAYQKLLESTPETRLGVFFRRLKVMDISTLTPLLLFLLADAGLGDAELNTILDDLESYAVRRFAMSLGSKNYNLLFVRLLRELRNLPRGQDLRQHILHFLSKGSGDSVRWPTDEEWRSGLMTLPLYKKVRPRGVAMLLEAVDLHHTTGKQEKLLIAEPLSVEHVLPQKWGTHWAVPVAPEGILDAKAWRNTLLHSLGNLTLTTQKLNTSLSNGPYENKRVELAKQSRLRLNTLFQTQMTWDEQVIQRRSRELAADLLAIWHGPVGQVTPEGVVTEVEPSADAFQTISALKKSLNEAPIPSFWVGASAHGEDMQLFSNDWGSRGVRYNIEVVEDEANESRLRVSLQDTFAEHAVQKPYAKAALARLALPVQQTFGVSRTEVTPTELTVWLPDDSDVATLRRALERLVTVSIPTLEHAVAQAKQRDPAGQVLDKMVDTLRPSLSEHLYFMVSDVGTSKSYRRLANAEWPNTLHYELTYSSGKRTLHLHDELRDGPFKGSLGRQWQSLTEAAKEALSSLKVTGGERSSGNHWITAELPEAMTEQELQDYVITLVQATSPAVNRLIEN</sequence>
<dbReference type="InterPro" id="IPR004919">
    <property type="entry name" value="GmrSD_N"/>
</dbReference>
<dbReference type="Pfam" id="PF03235">
    <property type="entry name" value="GmrSD_N"/>
    <property type="match status" value="1"/>
</dbReference>
<feature type="domain" description="GmrSD restriction endonucleases C-terminal" evidence="2">
    <location>
        <begin position="447"/>
        <end position="591"/>
    </location>
</feature>
<dbReference type="PANTHER" id="PTHR35149">
    <property type="entry name" value="SLL5132 PROTEIN"/>
    <property type="match status" value="1"/>
</dbReference>
<reference evidence="3 4" key="1">
    <citation type="submission" date="2018-07" db="EMBL/GenBank/DDBJ databases">
        <title>Complete Genome and Methylome Analysis of Deinococcus wulumuqiensis NEB 479.</title>
        <authorList>
            <person name="Fomenkov A."/>
            <person name="Luyten Y."/>
            <person name="Vincze T."/>
            <person name="Anton B.P."/>
            <person name="Clark T."/>
            <person name="Roberts R.J."/>
            <person name="Morgan R.D."/>
        </authorList>
    </citation>
    <scope>NUCLEOTIDE SEQUENCE [LARGE SCALE GENOMIC DNA]</scope>
    <source>
        <strain evidence="3 4">NEB 479</strain>
        <plasmid evidence="4">Plasmid pdrdi</plasmid>
    </source>
</reference>
<gene>
    <name evidence="3" type="ORF">DVJ83_15485</name>
</gene>
<organism evidence="3 4">
    <name type="scientific">Deinococcus wulumuqiensis</name>
    <dbReference type="NCBI Taxonomy" id="980427"/>
    <lineage>
        <taxon>Bacteria</taxon>
        <taxon>Thermotogati</taxon>
        <taxon>Deinococcota</taxon>
        <taxon>Deinococci</taxon>
        <taxon>Deinococcales</taxon>
        <taxon>Deinococcaceae</taxon>
        <taxon>Deinococcus</taxon>
    </lineage>
</organism>
<protein>
    <submittedName>
        <fullName evidence="3">DUF262 domain-containing protein</fullName>
    </submittedName>
</protein>
<dbReference type="AlphaFoldDB" id="A0A345ILJ9"/>
<evidence type="ECO:0000259" key="1">
    <source>
        <dbReference type="Pfam" id="PF03235"/>
    </source>
</evidence>
<dbReference type="Pfam" id="PF07510">
    <property type="entry name" value="GmrSD_C"/>
    <property type="match status" value="1"/>
</dbReference>
<keyword evidence="3" id="KW-0614">Plasmid</keyword>
<evidence type="ECO:0000259" key="2">
    <source>
        <dbReference type="Pfam" id="PF07510"/>
    </source>
</evidence>
<proteinExistence type="predicted"/>